<gene>
    <name evidence="2" type="ORF">DFH08DRAFT_1051793</name>
</gene>
<dbReference type="AlphaFoldDB" id="A0AAD7EB20"/>
<dbReference type="EMBL" id="JARIHO010000089">
    <property type="protein sequence ID" value="KAJ7307055.1"/>
    <property type="molecule type" value="Genomic_DNA"/>
</dbReference>
<feature type="region of interest" description="Disordered" evidence="1">
    <location>
        <begin position="334"/>
        <end position="368"/>
    </location>
</feature>
<reference evidence="2" key="1">
    <citation type="submission" date="2023-03" db="EMBL/GenBank/DDBJ databases">
        <title>Massive genome expansion in bonnet fungi (Mycena s.s.) driven by repeated elements and novel gene families across ecological guilds.</title>
        <authorList>
            <consortium name="Lawrence Berkeley National Laboratory"/>
            <person name="Harder C.B."/>
            <person name="Miyauchi S."/>
            <person name="Viragh M."/>
            <person name="Kuo A."/>
            <person name="Thoen E."/>
            <person name="Andreopoulos B."/>
            <person name="Lu D."/>
            <person name="Skrede I."/>
            <person name="Drula E."/>
            <person name="Henrissat B."/>
            <person name="Morin E."/>
            <person name="Kohler A."/>
            <person name="Barry K."/>
            <person name="LaButti K."/>
            <person name="Morin E."/>
            <person name="Salamov A."/>
            <person name="Lipzen A."/>
            <person name="Mereny Z."/>
            <person name="Hegedus B."/>
            <person name="Baldrian P."/>
            <person name="Stursova M."/>
            <person name="Weitz H."/>
            <person name="Taylor A."/>
            <person name="Grigoriev I.V."/>
            <person name="Nagy L.G."/>
            <person name="Martin F."/>
            <person name="Kauserud H."/>
        </authorList>
    </citation>
    <scope>NUCLEOTIDE SEQUENCE</scope>
    <source>
        <strain evidence="2">CBHHK002</strain>
    </source>
</reference>
<organism evidence="2 3">
    <name type="scientific">Mycena albidolilacea</name>
    <dbReference type="NCBI Taxonomy" id="1033008"/>
    <lineage>
        <taxon>Eukaryota</taxon>
        <taxon>Fungi</taxon>
        <taxon>Dikarya</taxon>
        <taxon>Basidiomycota</taxon>
        <taxon>Agaricomycotina</taxon>
        <taxon>Agaricomycetes</taxon>
        <taxon>Agaricomycetidae</taxon>
        <taxon>Agaricales</taxon>
        <taxon>Marasmiineae</taxon>
        <taxon>Mycenaceae</taxon>
        <taxon>Mycena</taxon>
    </lineage>
</organism>
<feature type="region of interest" description="Disordered" evidence="1">
    <location>
        <begin position="67"/>
        <end position="88"/>
    </location>
</feature>
<evidence type="ECO:0000313" key="3">
    <source>
        <dbReference type="Proteomes" id="UP001218218"/>
    </source>
</evidence>
<protein>
    <submittedName>
        <fullName evidence="2">Uncharacterized protein</fullName>
    </submittedName>
</protein>
<name>A0AAD7EB20_9AGAR</name>
<keyword evidence="3" id="KW-1185">Reference proteome</keyword>
<comment type="caution">
    <text evidence="2">The sequence shown here is derived from an EMBL/GenBank/DDBJ whole genome shotgun (WGS) entry which is preliminary data.</text>
</comment>
<evidence type="ECO:0000313" key="2">
    <source>
        <dbReference type="EMBL" id="KAJ7307055.1"/>
    </source>
</evidence>
<accession>A0AAD7EB20</accession>
<evidence type="ECO:0000256" key="1">
    <source>
        <dbReference type="SAM" id="MobiDB-lite"/>
    </source>
</evidence>
<feature type="compositionally biased region" description="Polar residues" evidence="1">
    <location>
        <begin position="338"/>
        <end position="350"/>
    </location>
</feature>
<proteinExistence type="predicted"/>
<dbReference type="Proteomes" id="UP001218218">
    <property type="component" value="Unassembled WGS sequence"/>
</dbReference>
<sequence length="368" mass="40304">MRTDAHGCAWVRINSVFLCLPDPSVTPDRPLPWNRLLGCEAGCDGNEVVADCEGRWVKNGFAARELEGGSEEDGAAHKFVGGSEGEGDVTTGGAWSVWNIAMHIVRVLNQEVEKIGVASKVSEEYPGNHETAKRCYQRSMQPKPPHWAVQVLQDPLEGRVNDIIIDQTRQAAASMRQSCGMDPTIMGTKFARVQPACASDVRKPLLAQPLNILFGLDCQDSYFQPSGPGPPGTGFFIKHSESAPADWESNCPITPICFQPSQVRLGCGQFCARNSMQLLAPDTHFAPHAELYGQTSYVYMSKEVHVVSAHRQLGVTRIEAGGFRVDPIEREFPLKPSDWSQKSASSVTKSNVDEGGKHKAVCPEMRRV</sequence>